<evidence type="ECO:0000256" key="5">
    <source>
        <dbReference type="ARBA" id="ARBA00022989"/>
    </source>
</evidence>
<gene>
    <name evidence="8" type="ORF">BED47_19680</name>
</gene>
<accession>A0ABX2ZVH1</accession>
<dbReference type="InterPro" id="IPR003370">
    <property type="entry name" value="Chromate_transpt"/>
</dbReference>
<keyword evidence="6 7" id="KW-0472">Membrane</keyword>
<keyword evidence="9" id="KW-1185">Reference proteome</keyword>
<comment type="similarity">
    <text evidence="2">Belongs to the chromate ion transporter (CHR) (TC 2.A.51) family.</text>
</comment>
<evidence type="ECO:0000256" key="7">
    <source>
        <dbReference type="SAM" id="Phobius"/>
    </source>
</evidence>
<organism evidence="8 9">
    <name type="scientific">Gottfriedia luciferensis</name>
    <dbReference type="NCBI Taxonomy" id="178774"/>
    <lineage>
        <taxon>Bacteria</taxon>
        <taxon>Bacillati</taxon>
        <taxon>Bacillota</taxon>
        <taxon>Bacilli</taxon>
        <taxon>Bacillales</taxon>
        <taxon>Bacillaceae</taxon>
        <taxon>Gottfriedia</taxon>
    </lineage>
</organism>
<dbReference type="Proteomes" id="UP000094580">
    <property type="component" value="Unassembled WGS sequence"/>
</dbReference>
<dbReference type="Pfam" id="PF02417">
    <property type="entry name" value="Chromate_transp"/>
    <property type="match status" value="1"/>
</dbReference>
<evidence type="ECO:0000256" key="1">
    <source>
        <dbReference type="ARBA" id="ARBA00004651"/>
    </source>
</evidence>
<reference evidence="8 9" key="1">
    <citation type="submission" date="2016-07" db="EMBL/GenBank/DDBJ databases">
        <authorList>
            <person name="Townsley L."/>
            <person name="Shank E.A."/>
        </authorList>
    </citation>
    <scope>NUCLEOTIDE SEQUENCE [LARGE SCALE GENOMIC DNA]</scope>
    <source>
        <strain evidence="8 9">CH01</strain>
    </source>
</reference>
<name>A0ABX2ZVH1_9BACI</name>
<evidence type="ECO:0000256" key="3">
    <source>
        <dbReference type="ARBA" id="ARBA00022475"/>
    </source>
</evidence>
<evidence type="ECO:0000256" key="4">
    <source>
        <dbReference type="ARBA" id="ARBA00022692"/>
    </source>
</evidence>
<keyword evidence="3" id="KW-1003">Cell membrane</keyword>
<dbReference type="RefSeq" id="WP_069033289.1">
    <property type="nucleotide sequence ID" value="NZ_MDKC01000008.1"/>
</dbReference>
<proteinExistence type="inferred from homology"/>
<feature type="transmembrane region" description="Helical" evidence="7">
    <location>
        <begin position="77"/>
        <end position="101"/>
    </location>
</feature>
<feature type="transmembrane region" description="Helical" evidence="7">
    <location>
        <begin position="142"/>
        <end position="173"/>
    </location>
</feature>
<feature type="transmembrane region" description="Helical" evidence="7">
    <location>
        <begin position="113"/>
        <end position="130"/>
    </location>
</feature>
<dbReference type="EMBL" id="MDKC01000008">
    <property type="protein sequence ID" value="ODG92429.1"/>
    <property type="molecule type" value="Genomic_DNA"/>
</dbReference>
<protein>
    <submittedName>
        <fullName evidence="8">Chromate transporter</fullName>
    </submittedName>
</protein>
<evidence type="ECO:0000256" key="2">
    <source>
        <dbReference type="ARBA" id="ARBA00005262"/>
    </source>
</evidence>
<evidence type="ECO:0000313" key="9">
    <source>
        <dbReference type="Proteomes" id="UP000094580"/>
    </source>
</evidence>
<keyword evidence="4 7" id="KW-0812">Transmembrane</keyword>
<dbReference type="PANTHER" id="PTHR43663">
    <property type="entry name" value="CHROMATE TRANSPORT PROTEIN-RELATED"/>
    <property type="match status" value="1"/>
</dbReference>
<dbReference type="PANTHER" id="PTHR43663:SF1">
    <property type="entry name" value="CHROMATE TRANSPORTER"/>
    <property type="match status" value="1"/>
</dbReference>
<sequence length="189" mass="20542">MKQLNIFIALFRSSMLGYGGGPSTIPLVHKEVVERFKWMTDEEFGDVLAIGNTLPGPINTKMAGYIGFKVGGKIGMINATIATILPTIILMVVLLTTLVTFKDLKWVQGMTKAIVPVVGVMLGVLTWQFIEASVKGLKWPFTIGHILVGIVLMQYFHIHPGFIIGGLLLYAVVKPTKSVEGKKSKGLSA</sequence>
<evidence type="ECO:0000256" key="6">
    <source>
        <dbReference type="ARBA" id="ARBA00023136"/>
    </source>
</evidence>
<comment type="subcellular location">
    <subcellularLocation>
        <location evidence="1">Cell membrane</location>
        <topology evidence="1">Multi-pass membrane protein</topology>
    </subcellularLocation>
</comment>
<comment type="caution">
    <text evidence="8">The sequence shown here is derived from an EMBL/GenBank/DDBJ whole genome shotgun (WGS) entry which is preliminary data.</text>
</comment>
<evidence type="ECO:0000313" key="8">
    <source>
        <dbReference type="EMBL" id="ODG92429.1"/>
    </source>
</evidence>
<keyword evidence="5 7" id="KW-1133">Transmembrane helix</keyword>
<dbReference type="InterPro" id="IPR052518">
    <property type="entry name" value="CHR_Transporter"/>
</dbReference>